<sequence>MKKIGLLVVLMISLIACSSDDNDKETGFTTIYEGKWELTQMITNFNPAANSVDTPQWKETYSFSNGKFTKTRIKDNKTTTVSGTYTEVVTSSEFGLELVYKESSDIVGSCTSLKENLSVNSLGKLNNSLRNCDGPMFVYTKIK</sequence>
<gene>
    <name evidence="2" type="ORF">ACFSC2_20845</name>
</gene>
<evidence type="ECO:0000256" key="1">
    <source>
        <dbReference type="SAM" id="SignalP"/>
    </source>
</evidence>
<dbReference type="PROSITE" id="PS51257">
    <property type="entry name" value="PROKAR_LIPOPROTEIN"/>
    <property type="match status" value="1"/>
</dbReference>
<name>A0ABW4HJC5_9FLAO</name>
<evidence type="ECO:0000313" key="3">
    <source>
        <dbReference type="Proteomes" id="UP001597138"/>
    </source>
</evidence>
<organism evidence="2 3">
    <name type="scientific">Flavobacterium artemisiae</name>
    <dbReference type="NCBI Taxonomy" id="2126556"/>
    <lineage>
        <taxon>Bacteria</taxon>
        <taxon>Pseudomonadati</taxon>
        <taxon>Bacteroidota</taxon>
        <taxon>Flavobacteriia</taxon>
        <taxon>Flavobacteriales</taxon>
        <taxon>Flavobacteriaceae</taxon>
        <taxon>Flavobacterium</taxon>
    </lineage>
</organism>
<feature type="chain" id="PRO_5047541451" description="Lipocalin-like domain-containing protein" evidence="1">
    <location>
        <begin position="19"/>
        <end position="143"/>
    </location>
</feature>
<protein>
    <recommendedName>
        <fullName evidence="4">Lipocalin-like domain-containing protein</fullName>
    </recommendedName>
</protein>
<dbReference type="RefSeq" id="WP_379812965.1">
    <property type="nucleotide sequence ID" value="NZ_JBHUDZ010000018.1"/>
</dbReference>
<evidence type="ECO:0000313" key="2">
    <source>
        <dbReference type="EMBL" id="MFD1605197.1"/>
    </source>
</evidence>
<feature type="signal peptide" evidence="1">
    <location>
        <begin position="1"/>
        <end position="18"/>
    </location>
</feature>
<dbReference type="EMBL" id="JBHUDZ010000018">
    <property type="protein sequence ID" value="MFD1605197.1"/>
    <property type="molecule type" value="Genomic_DNA"/>
</dbReference>
<proteinExistence type="predicted"/>
<comment type="caution">
    <text evidence="2">The sequence shown here is derived from an EMBL/GenBank/DDBJ whole genome shotgun (WGS) entry which is preliminary data.</text>
</comment>
<dbReference type="Proteomes" id="UP001597138">
    <property type="component" value="Unassembled WGS sequence"/>
</dbReference>
<keyword evidence="3" id="KW-1185">Reference proteome</keyword>
<keyword evidence="1" id="KW-0732">Signal</keyword>
<reference evidence="3" key="1">
    <citation type="journal article" date="2019" name="Int. J. Syst. Evol. Microbiol.">
        <title>The Global Catalogue of Microorganisms (GCM) 10K type strain sequencing project: providing services to taxonomists for standard genome sequencing and annotation.</title>
        <authorList>
            <consortium name="The Broad Institute Genomics Platform"/>
            <consortium name="The Broad Institute Genome Sequencing Center for Infectious Disease"/>
            <person name="Wu L."/>
            <person name="Ma J."/>
        </authorList>
    </citation>
    <scope>NUCLEOTIDE SEQUENCE [LARGE SCALE GENOMIC DNA]</scope>
    <source>
        <strain evidence="3">CCUG 70865</strain>
    </source>
</reference>
<accession>A0ABW4HJC5</accession>
<evidence type="ECO:0008006" key="4">
    <source>
        <dbReference type="Google" id="ProtNLM"/>
    </source>
</evidence>